<evidence type="ECO:0000313" key="3">
    <source>
        <dbReference type="Proteomes" id="UP000220034"/>
    </source>
</evidence>
<dbReference type="RefSeq" id="WP_097927814.1">
    <property type="nucleotide sequence ID" value="NZ_OCTN01000001.1"/>
</dbReference>
<organism evidence="2 3">
    <name type="scientific">Pontivivens marinum</name>
    <dbReference type="NCBI Taxonomy" id="1690039"/>
    <lineage>
        <taxon>Bacteria</taxon>
        <taxon>Pseudomonadati</taxon>
        <taxon>Pseudomonadota</taxon>
        <taxon>Alphaproteobacteria</taxon>
        <taxon>Rhodobacterales</taxon>
        <taxon>Paracoccaceae</taxon>
        <taxon>Pontivivens</taxon>
    </lineage>
</organism>
<feature type="transmembrane region" description="Helical" evidence="1">
    <location>
        <begin position="118"/>
        <end position="139"/>
    </location>
</feature>
<reference evidence="3" key="1">
    <citation type="submission" date="2017-09" db="EMBL/GenBank/DDBJ databases">
        <authorList>
            <person name="Varghese N."/>
            <person name="Submissions S."/>
        </authorList>
    </citation>
    <scope>NUCLEOTIDE SEQUENCE [LARGE SCALE GENOMIC DNA]</scope>
    <source>
        <strain evidence="3">C7</strain>
    </source>
</reference>
<sequence>MLNRLTLRNLFIAGLIGELAFEAYAHLLSPLLFGVALQPANLVAGLFNIYLGISLSYMVAFLIHFAVGIFAFSGFVLATHLVTRTKLIVSGAIAGFVLWFIAQGFLAQLVGRSFMMDFGVYTQSSFIGHVGMAALMGFVMSKLDTAKQPVAA</sequence>
<keyword evidence="1" id="KW-0472">Membrane</keyword>
<name>A0A2C9CLM7_9RHOB</name>
<protein>
    <submittedName>
        <fullName evidence="2">Uncharacterized protein</fullName>
    </submittedName>
</protein>
<gene>
    <name evidence="2" type="ORF">SAMN06273572_10155</name>
</gene>
<dbReference type="AlphaFoldDB" id="A0A2C9CLM7"/>
<keyword evidence="1" id="KW-1133">Transmembrane helix</keyword>
<feature type="transmembrane region" description="Helical" evidence="1">
    <location>
        <begin position="87"/>
        <end position="106"/>
    </location>
</feature>
<evidence type="ECO:0000313" key="2">
    <source>
        <dbReference type="EMBL" id="SOH92214.1"/>
    </source>
</evidence>
<dbReference type="OrthoDB" id="7063568at2"/>
<keyword evidence="1" id="KW-0812">Transmembrane</keyword>
<evidence type="ECO:0000256" key="1">
    <source>
        <dbReference type="SAM" id="Phobius"/>
    </source>
</evidence>
<dbReference type="Proteomes" id="UP000220034">
    <property type="component" value="Unassembled WGS sequence"/>
</dbReference>
<proteinExistence type="predicted"/>
<feature type="transmembrane region" description="Helical" evidence="1">
    <location>
        <begin position="49"/>
        <end position="75"/>
    </location>
</feature>
<keyword evidence="3" id="KW-1185">Reference proteome</keyword>
<accession>A0A2C9CLM7</accession>
<dbReference type="EMBL" id="OCTN01000001">
    <property type="protein sequence ID" value="SOH92214.1"/>
    <property type="molecule type" value="Genomic_DNA"/>
</dbReference>